<name>A0A2H9TJC1_9FUNG</name>
<protein>
    <submittedName>
        <fullName evidence="3">Uncharacterized protein</fullName>
    </submittedName>
</protein>
<keyword evidence="4" id="KW-1185">Reference proteome</keyword>
<evidence type="ECO:0000313" key="4">
    <source>
        <dbReference type="Proteomes" id="UP000240830"/>
    </source>
</evidence>
<reference evidence="3 4" key="1">
    <citation type="submission" date="2016-10" db="EMBL/GenBank/DDBJ databases">
        <title>The genome of Paramicrosporidium saccamoebae is the missing link in understanding Cryptomycota and Microsporidia evolution.</title>
        <authorList>
            <person name="Quandt C.A."/>
            <person name="Beaudet D."/>
            <person name="Corsaro D."/>
            <person name="Michel R."/>
            <person name="Corradi N."/>
            <person name="James T."/>
        </authorList>
    </citation>
    <scope>NUCLEOTIDE SEQUENCE [LARGE SCALE GENOMIC DNA]</scope>
    <source>
        <strain evidence="3 4">KSL3</strain>
    </source>
</reference>
<keyword evidence="2" id="KW-0472">Membrane</keyword>
<proteinExistence type="predicted"/>
<accession>A0A2H9TJC1</accession>
<feature type="transmembrane region" description="Helical" evidence="2">
    <location>
        <begin position="41"/>
        <end position="60"/>
    </location>
</feature>
<dbReference type="EMBL" id="MTSL01000153">
    <property type="protein sequence ID" value="PJF17854.1"/>
    <property type="molecule type" value="Genomic_DNA"/>
</dbReference>
<dbReference type="AlphaFoldDB" id="A0A2H9TJC1"/>
<keyword evidence="2" id="KW-0812">Transmembrane</keyword>
<feature type="compositionally biased region" description="Basic and acidic residues" evidence="1">
    <location>
        <begin position="350"/>
        <end position="359"/>
    </location>
</feature>
<evidence type="ECO:0000256" key="1">
    <source>
        <dbReference type="SAM" id="MobiDB-lite"/>
    </source>
</evidence>
<keyword evidence="2" id="KW-1133">Transmembrane helix</keyword>
<evidence type="ECO:0000256" key="2">
    <source>
        <dbReference type="SAM" id="Phobius"/>
    </source>
</evidence>
<evidence type="ECO:0000313" key="3">
    <source>
        <dbReference type="EMBL" id="PJF17854.1"/>
    </source>
</evidence>
<comment type="caution">
    <text evidence="3">The sequence shown here is derived from an EMBL/GenBank/DDBJ whole genome shotgun (WGS) entry which is preliminary data.</text>
</comment>
<dbReference type="Proteomes" id="UP000240830">
    <property type="component" value="Unassembled WGS sequence"/>
</dbReference>
<sequence>MDRALSIVLGALASLLFGLFICLTDFGTFHGSVYIGSVAAVWEYSWAFVFGGGIVTSIAIHRYGGIDTAHVHHLPLSSLQSVASSRPPQSQWLSRVEFEAECSRGITVRNSRDFAKRAILLLLVDSTEVAGCREWFVENAMLWKFFREFRDMDLVNLVRLLWKDGKFDQETRRDCTLAAASRLSKDLAKALCVALTAEHPQDGWIESNLKRHRENGAETVALEIELAADIHLKLWYVPGTIAECRLCGYRLPKKHRVLAFAQYIFHQVARYTRRCGICRNRAVGLLPFERPAAEPLKKDAKTTDVLDSGAGIAAESSNSDKKPAAPGGLSKDKEKMPNVPDDGAGTSASDQKEPLDNIV</sequence>
<feature type="region of interest" description="Disordered" evidence="1">
    <location>
        <begin position="307"/>
        <end position="359"/>
    </location>
</feature>
<organism evidence="3 4">
    <name type="scientific">Paramicrosporidium saccamoebae</name>
    <dbReference type="NCBI Taxonomy" id="1246581"/>
    <lineage>
        <taxon>Eukaryota</taxon>
        <taxon>Fungi</taxon>
        <taxon>Fungi incertae sedis</taxon>
        <taxon>Cryptomycota</taxon>
        <taxon>Cryptomycota incertae sedis</taxon>
        <taxon>Paramicrosporidium</taxon>
    </lineage>
</organism>
<gene>
    <name evidence="3" type="ORF">PSACC_02332</name>
</gene>